<evidence type="ECO:0000313" key="14">
    <source>
        <dbReference type="Proteomes" id="UP000323886"/>
    </source>
</evidence>
<feature type="transmembrane region" description="Helical" evidence="8">
    <location>
        <begin position="127"/>
        <end position="149"/>
    </location>
</feature>
<dbReference type="SMART" id="SM01358">
    <property type="entry name" value="HBM"/>
    <property type="match status" value="1"/>
</dbReference>
<dbReference type="SMART" id="SM00283">
    <property type="entry name" value="MA"/>
    <property type="match status" value="1"/>
</dbReference>
<dbReference type="InterPro" id="IPR003660">
    <property type="entry name" value="HAMP_dom"/>
</dbReference>
<protein>
    <submittedName>
        <fullName evidence="13">Methyl-accepting chemotaxis protein</fullName>
    </submittedName>
</protein>
<organism evidence="13 14">
    <name type="scientific">Blastochloris sulfoviridis</name>
    <dbReference type="NCBI Taxonomy" id="50712"/>
    <lineage>
        <taxon>Bacteria</taxon>
        <taxon>Pseudomonadati</taxon>
        <taxon>Pseudomonadota</taxon>
        <taxon>Alphaproteobacteria</taxon>
        <taxon>Hyphomicrobiales</taxon>
        <taxon>Blastochloridaceae</taxon>
        <taxon>Blastochloris</taxon>
    </lineage>
</organism>
<sequence length="786" mass="82287">MACVLRIPPGSRKQFRRDPVPGARGYGERNRRNSDPGPLAGIRNSCPRGHGRGGIGPACGPDEIRRVSGRIDTEGSGRRGGARPTSSRPPETTKDPPAMTTTASTAPPPGTSGLGRLFADRKIGTKVSLGFACVLVLSALSSGAAYLAFKDVGANVDAYSNRVTVVGIVRDVDRDFLAFRRYVREYVATGHEQALDAGLKRRDSVKASIASGLETIKNPERLARMRGIGEKVDTYAKDFDRLVALRREQERLIHEVLDPTGARLTHALEQVQQGAAAKAGNTTTALLAADALKGVLTVRLNVNKVVGRHEESAVEAATQNFRALDTALSTLKTAASDAEMRTLLSDAETEAARYREAFTAAAGKARDIAALVDERMAALAESVAGDARGIRDTAVAEQTQLQNSMSETIDTTGNFILFLAIGALVAGALLAWLIGRSISVPIRRIGAVLMELANGNKSVVVPYADRKDEVGENARSAQTFKENLLQMERLEAEQKETERRAAEQRKGEMRQLADAFESAVGAIVGTVSSAATQLQAAAQTMSSSAEETTRQSTAVAAAAEQAASNVQTVASATEELAASTREIGGQVERSTAIASQAARDAEDTNHKVRALAEASQKIGDIVGLITTIAGQTNLLALNATIEAARAGEAGRGFAVVAAEVKNLATQTAKATSEIAAQIAEIQAATSDSATAIAGITTTIGEVNQIAATIASAVEEQGAATQEIARNVQQASQGAGEVTSNIVSVSRAASDSSAASTQVLSSAGDLARQSERLRQEVASFLATVRAA</sequence>
<dbReference type="PROSITE" id="PS50111">
    <property type="entry name" value="CHEMOTAXIS_TRANSDUC_2"/>
    <property type="match status" value="1"/>
</dbReference>
<dbReference type="SMART" id="SM00304">
    <property type="entry name" value="HAMP"/>
    <property type="match status" value="1"/>
</dbReference>
<comment type="subcellular location">
    <subcellularLocation>
        <location evidence="1">Cell inner membrane</location>
        <topology evidence="1">Multi-pass membrane protein</topology>
    </subcellularLocation>
</comment>
<evidence type="ECO:0000313" key="13">
    <source>
        <dbReference type="EMBL" id="KAA5599538.1"/>
    </source>
</evidence>
<dbReference type="Pfam" id="PF00015">
    <property type="entry name" value="MCPsignal"/>
    <property type="match status" value="1"/>
</dbReference>
<keyword evidence="6" id="KW-0175">Coiled coil</keyword>
<dbReference type="InterPro" id="IPR004089">
    <property type="entry name" value="MCPsignal_dom"/>
</dbReference>
<evidence type="ECO:0000256" key="1">
    <source>
        <dbReference type="ARBA" id="ARBA00004429"/>
    </source>
</evidence>
<keyword evidence="3 5" id="KW-0807">Transducer</keyword>
<feature type="compositionally biased region" description="Basic and acidic residues" evidence="7">
    <location>
        <begin position="62"/>
        <end position="77"/>
    </location>
</feature>
<dbReference type="PROSITE" id="PS51753">
    <property type="entry name" value="HBM"/>
    <property type="match status" value="1"/>
</dbReference>
<feature type="region of interest" description="Disordered" evidence="7">
    <location>
        <begin position="1"/>
        <end position="113"/>
    </location>
</feature>
<comment type="caution">
    <text evidence="13">The sequence shown here is derived from an EMBL/GenBank/DDBJ whole genome shotgun (WGS) entry which is preliminary data.</text>
</comment>
<evidence type="ECO:0000256" key="6">
    <source>
        <dbReference type="SAM" id="Coils"/>
    </source>
</evidence>
<feature type="domain" description="HAMP" evidence="11">
    <location>
        <begin position="436"/>
        <end position="489"/>
    </location>
</feature>
<dbReference type="PANTHER" id="PTHR32089:SF112">
    <property type="entry name" value="LYSOZYME-LIKE PROTEIN-RELATED"/>
    <property type="match status" value="1"/>
</dbReference>
<keyword evidence="8" id="KW-0812">Transmembrane</keyword>
<feature type="transmembrane region" description="Helical" evidence="8">
    <location>
        <begin position="415"/>
        <end position="434"/>
    </location>
</feature>
<keyword evidence="8" id="KW-0472">Membrane</keyword>
<dbReference type="AlphaFoldDB" id="A0A5M6HV74"/>
<feature type="domain" description="T-SNARE coiled-coil homology" evidence="10">
    <location>
        <begin position="682"/>
        <end position="744"/>
    </location>
</feature>
<dbReference type="Gene3D" id="1.10.287.950">
    <property type="entry name" value="Methyl-accepting chemotaxis protein"/>
    <property type="match status" value="1"/>
</dbReference>
<feature type="domain" description="HBM" evidence="12">
    <location>
        <begin position="161"/>
        <end position="402"/>
    </location>
</feature>
<dbReference type="SUPFAM" id="SSF158472">
    <property type="entry name" value="HAMP domain-like"/>
    <property type="match status" value="1"/>
</dbReference>
<evidence type="ECO:0000256" key="7">
    <source>
        <dbReference type="SAM" id="MobiDB-lite"/>
    </source>
</evidence>
<keyword evidence="14" id="KW-1185">Reference proteome</keyword>
<dbReference type="Proteomes" id="UP000323886">
    <property type="component" value="Unassembled WGS sequence"/>
</dbReference>
<dbReference type="PROSITE" id="PS50192">
    <property type="entry name" value="T_SNARE"/>
    <property type="match status" value="1"/>
</dbReference>
<evidence type="ECO:0000256" key="3">
    <source>
        <dbReference type="ARBA" id="ARBA00023224"/>
    </source>
</evidence>
<dbReference type="Gene3D" id="6.10.340.10">
    <property type="match status" value="1"/>
</dbReference>
<dbReference type="InterPro" id="IPR032255">
    <property type="entry name" value="HBM"/>
</dbReference>
<dbReference type="OrthoDB" id="7293398at2"/>
<accession>A0A5M6HV74</accession>
<dbReference type="InterPro" id="IPR000727">
    <property type="entry name" value="T_SNARE_dom"/>
</dbReference>
<feature type="coiled-coil region" evidence="6">
    <location>
        <begin position="480"/>
        <end position="512"/>
    </location>
</feature>
<comment type="similarity">
    <text evidence="4">Belongs to the methyl-accepting chemotaxis (MCP) protein family.</text>
</comment>
<dbReference type="CDD" id="cd06225">
    <property type="entry name" value="HAMP"/>
    <property type="match status" value="1"/>
</dbReference>
<dbReference type="SUPFAM" id="SSF58104">
    <property type="entry name" value="Methyl-accepting chemotaxis protein (MCP) signaling domain"/>
    <property type="match status" value="1"/>
</dbReference>
<evidence type="ECO:0000259" key="11">
    <source>
        <dbReference type="PROSITE" id="PS50885"/>
    </source>
</evidence>
<name>A0A5M6HV74_9HYPH</name>
<dbReference type="EMBL" id="VWPL01000021">
    <property type="protein sequence ID" value="KAA5599538.1"/>
    <property type="molecule type" value="Genomic_DNA"/>
</dbReference>
<evidence type="ECO:0000256" key="5">
    <source>
        <dbReference type="PROSITE-ProRule" id="PRU00284"/>
    </source>
</evidence>
<reference evidence="13 14" key="1">
    <citation type="submission" date="2019-09" db="EMBL/GenBank/DDBJ databases">
        <title>Draft Whole-Genome sequence of Blastochloris sulfoviridis DSM 729.</title>
        <authorList>
            <person name="Meyer T.E."/>
            <person name="Kyndt J.A."/>
        </authorList>
    </citation>
    <scope>NUCLEOTIDE SEQUENCE [LARGE SCALE GENOMIC DNA]</scope>
    <source>
        <strain evidence="13 14">DSM 729</strain>
    </source>
</reference>
<evidence type="ECO:0000256" key="8">
    <source>
        <dbReference type="SAM" id="Phobius"/>
    </source>
</evidence>
<keyword evidence="2" id="KW-1003">Cell membrane</keyword>
<dbReference type="GO" id="GO:0007165">
    <property type="term" value="P:signal transduction"/>
    <property type="evidence" value="ECO:0007669"/>
    <property type="project" value="UniProtKB-KW"/>
</dbReference>
<keyword evidence="8" id="KW-1133">Transmembrane helix</keyword>
<keyword evidence="2" id="KW-0997">Cell inner membrane</keyword>
<evidence type="ECO:0000256" key="4">
    <source>
        <dbReference type="ARBA" id="ARBA00029447"/>
    </source>
</evidence>
<evidence type="ECO:0000256" key="2">
    <source>
        <dbReference type="ARBA" id="ARBA00022519"/>
    </source>
</evidence>
<evidence type="ECO:0000259" key="9">
    <source>
        <dbReference type="PROSITE" id="PS50111"/>
    </source>
</evidence>
<dbReference type="PANTHER" id="PTHR32089">
    <property type="entry name" value="METHYL-ACCEPTING CHEMOTAXIS PROTEIN MCPB"/>
    <property type="match status" value="1"/>
</dbReference>
<gene>
    <name evidence="13" type="ORF">F1193_11965</name>
</gene>
<dbReference type="PROSITE" id="PS50885">
    <property type="entry name" value="HAMP"/>
    <property type="match status" value="1"/>
</dbReference>
<evidence type="ECO:0000259" key="10">
    <source>
        <dbReference type="PROSITE" id="PS50192"/>
    </source>
</evidence>
<feature type="compositionally biased region" description="Low complexity" evidence="7">
    <location>
        <begin position="96"/>
        <end position="105"/>
    </location>
</feature>
<feature type="domain" description="Methyl-accepting transducer" evidence="9">
    <location>
        <begin position="530"/>
        <end position="766"/>
    </location>
</feature>
<dbReference type="GO" id="GO:0005886">
    <property type="term" value="C:plasma membrane"/>
    <property type="evidence" value="ECO:0007669"/>
    <property type="project" value="UniProtKB-SubCell"/>
</dbReference>
<proteinExistence type="inferred from homology"/>
<evidence type="ECO:0000259" key="12">
    <source>
        <dbReference type="PROSITE" id="PS51753"/>
    </source>
</evidence>